<protein>
    <recommendedName>
        <fullName evidence="3">YecA family protein</fullName>
    </recommendedName>
</protein>
<dbReference type="EMBL" id="MDHN01000015">
    <property type="protein sequence ID" value="OFC71187.1"/>
    <property type="molecule type" value="Genomic_DNA"/>
</dbReference>
<dbReference type="RefSeq" id="WP_070124765.1">
    <property type="nucleotide sequence ID" value="NZ_MDHN01000015.1"/>
</dbReference>
<dbReference type="AlphaFoldDB" id="A0A1E7ZCF4"/>
<dbReference type="InterPro" id="IPR036255">
    <property type="entry name" value="YgfB-like_sf"/>
</dbReference>
<dbReference type="Pfam" id="PF03695">
    <property type="entry name" value="UPF0149"/>
    <property type="match status" value="1"/>
</dbReference>
<sequence>MPTRSTSFQQLFIQPEFSCLLPSQMYCRGFIFAVAACPEIPMPESWMPWLIRQDSRPADNTPFDQLAEGLMDGLRQELQVMREGGKLVPDECVWNAEVAERLALSEWLTGLLSAHSQMEPVWQDAWLLAQQHPEQDKGVQKSEDPARRLTRCLKLFSTLANVELALQKRSEDQREQLTENLPKLADQLPSLAKEYVTIAGELSAVLPNQFESFTQPVGAANDPAEGK</sequence>
<comment type="caution">
    <text evidence="1">The sequence shown here is derived from an EMBL/GenBank/DDBJ whole genome shotgun (WGS) entry which is preliminary data.</text>
</comment>
<proteinExistence type="predicted"/>
<name>A0A1E7ZCF4_9ALTE</name>
<gene>
    <name evidence="1" type="ORF">BFC18_08460</name>
</gene>
<reference evidence="1 2" key="1">
    <citation type="submission" date="2016-08" db="EMBL/GenBank/DDBJ databases">
        <authorList>
            <person name="Seilhamer J.J."/>
        </authorList>
    </citation>
    <scope>NUCLEOTIDE SEQUENCE [LARGE SCALE GENOMIC DNA]</scope>
    <source>
        <strain evidence="1 2">KCTC 42603</strain>
    </source>
</reference>
<dbReference type="OrthoDB" id="6383265at2"/>
<dbReference type="InterPro" id="IPR011978">
    <property type="entry name" value="YgfB-like"/>
</dbReference>
<dbReference type="Proteomes" id="UP000175691">
    <property type="component" value="Unassembled WGS sequence"/>
</dbReference>
<keyword evidence="2" id="KW-1185">Reference proteome</keyword>
<evidence type="ECO:0000313" key="2">
    <source>
        <dbReference type="Proteomes" id="UP000175691"/>
    </source>
</evidence>
<evidence type="ECO:0008006" key="3">
    <source>
        <dbReference type="Google" id="ProtNLM"/>
    </source>
</evidence>
<organism evidence="1 2">
    <name type="scientific">Alteromonas confluentis</name>
    <dbReference type="NCBI Taxonomy" id="1656094"/>
    <lineage>
        <taxon>Bacteria</taxon>
        <taxon>Pseudomonadati</taxon>
        <taxon>Pseudomonadota</taxon>
        <taxon>Gammaproteobacteria</taxon>
        <taxon>Alteromonadales</taxon>
        <taxon>Alteromonadaceae</taxon>
        <taxon>Alteromonas/Salinimonas group</taxon>
        <taxon>Alteromonas</taxon>
    </lineage>
</organism>
<accession>A0A1E7ZCF4</accession>
<dbReference type="SUPFAM" id="SSF101327">
    <property type="entry name" value="YgfB-like"/>
    <property type="match status" value="1"/>
</dbReference>
<evidence type="ECO:0000313" key="1">
    <source>
        <dbReference type="EMBL" id="OFC71187.1"/>
    </source>
</evidence>